<organism evidence="9">
    <name type="scientific">Thermorudis sp</name>
    <dbReference type="NCBI Taxonomy" id="1969470"/>
    <lineage>
        <taxon>Bacteria</taxon>
        <taxon>Pseudomonadati</taxon>
        <taxon>Thermomicrobiota</taxon>
        <taxon>Thermomicrobia</taxon>
        <taxon>Thermomicrobia incertae sedis</taxon>
        <taxon>Thermorudis</taxon>
    </lineage>
</organism>
<evidence type="ECO:0000313" key="9">
    <source>
        <dbReference type="EMBL" id="HEX70916.1"/>
    </source>
</evidence>
<dbReference type="InterPro" id="IPR051804">
    <property type="entry name" value="Carb_Metab_Reg_Kinase/Isom"/>
</dbReference>
<accession>A0A7C3AMB5</accession>
<feature type="binding site" evidence="5">
    <location>
        <position position="119"/>
    </location>
    <ligand>
        <name>Zn(2+)</name>
        <dbReference type="ChEBI" id="CHEBI:29105"/>
    </ligand>
</feature>
<dbReference type="InterPro" id="IPR049071">
    <property type="entry name" value="MPI_cupin_dom"/>
</dbReference>
<evidence type="ECO:0000256" key="1">
    <source>
        <dbReference type="ARBA" id="ARBA00022723"/>
    </source>
</evidence>
<dbReference type="Pfam" id="PF21621">
    <property type="entry name" value="MPI_cupin_dom"/>
    <property type="match status" value="1"/>
</dbReference>
<keyword evidence="1 5" id="KW-0479">Metal-binding</keyword>
<protein>
    <recommendedName>
        <fullName evidence="3">Phosphohexomutase</fullName>
    </recommendedName>
    <alternativeName>
        <fullName evidence="4">Phosphomannose isomerase</fullName>
    </alternativeName>
</protein>
<dbReference type="InterPro" id="IPR011051">
    <property type="entry name" value="RmlC_Cupin_sf"/>
</dbReference>
<evidence type="ECO:0000256" key="3">
    <source>
        <dbReference type="ARBA" id="ARBA00029741"/>
    </source>
</evidence>
<feature type="active site" evidence="6">
    <location>
        <position position="197"/>
    </location>
</feature>
<evidence type="ECO:0000256" key="6">
    <source>
        <dbReference type="PIRSR" id="PIRSR036894-2"/>
    </source>
</evidence>
<dbReference type="SUPFAM" id="SSF51182">
    <property type="entry name" value="RmlC-like cupins"/>
    <property type="match status" value="1"/>
</dbReference>
<reference evidence="9" key="1">
    <citation type="journal article" date="2020" name="mSystems">
        <title>Genome- and Community-Level Interaction Insights into Carbon Utilization and Element Cycling Functions of Hydrothermarchaeota in Hydrothermal Sediment.</title>
        <authorList>
            <person name="Zhou Z."/>
            <person name="Liu Y."/>
            <person name="Xu W."/>
            <person name="Pan J."/>
            <person name="Luo Z.H."/>
            <person name="Li M."/>
        </authorList>
    </citation>
    <scope>NUCLEOTIDE SEQUENCE [LARGE SCALE GENOMIC DNA]</scope>
    <source>
        <strain evidence="9">SpSt-192</strain>
    </source>
</reference>
<dbReference type="GO" id="GO:0005975">
    <property type="term" value="P:carbohydrate metabolic process"/>
    <property type="evidence" value="ECO:0007669"/>
    <property type="project" value="InterPro"/>
</dbReference>
<feature type="domain" description="Phosphomannose isomerase type I catalytic" evidence="7">
    <location>
        <begin position="9"/>
        <end position="112"/>
    </location>
</feature>
<dbReference type="InterPro" id="IPR014628">
    <property type="entry name" value="Man6P_isomerase_Firm_short"/>
</dbReference>
<evidence type="ECO:0000256" key="2">
    <source>
        <dbReference type="ARBA" id="ARBA00022833"/>
    </source>
</evidence>
<dbReference type="AlphaFoldDB" id="A0A7C3AMB5"/>
<proteinExistence type="predicted"/>
<dbReference type="InterPro" id="IPR014710">
    <property type="entry name" value="RmlC-like_jellyroll"/>
</dbReference>
<dbReference type="PANTHER" id="PTHR42742:SF3">
    <property type="entry name" value="FRUCTOKINASE"/>
    <property type="match status" value="1"/>
</dbReference>
<evidence type="ECO:0000259" key="7">
    <source>
        <dbReference type="Pfam" id="PF20511"/>
    </source>
</evidence>
<dbReference type="Gene3D" id="2.60.120.10">
    <property type="entry name" value="Jelly Rolls"/>
    <property type="match status" value="2"/>
</dbReference>
<dbReference type="GO" id="GO:0004476">
    <property type="term" value="F:mannose-6-phosphate isomerase activity"/>
    <property type="evidence" value="ECO:0007669"/>
    <property type="project" value="InterPro"/>
</dbReference>
<dbReference type="Pfam" id="PF20511">
    <property type="entry name" value="PMI_typeI_cat"/>
    <property type="match status" value="1"/>
</dbReference>
<name>A0A7C3AMB5_9BACT</name>
<keyword evidence="2 5" id="KW-0862">Zinc</keyword>
<evidence type="ECO:0000259" key="8">
    <source>
        <dbReference type="Pfam" id="PF21621"/>
    </source>
</evidence>
<dbReference type="InterPro" id="IPR046457">
    <property type="entry name" value="PMI_typeI_cat"/>
</dbReference>
<comment type="cofactor">
    <cofactor evidence="5">
        <name>Zn(2+)</name>
        <dbReference type="ChEBI" id="CHEBI:29105"/>
    </cofactor>
    <text evidence="5">Binds 1 zinc ion per subunit.</text>
</comment>
<gene>
    <name evidence="9" type="ORF">ENP13_06695</name>
</gene>
<dbReference type="GO" id="GO:0008270">
    <property type="term" value="F:zinc ion binding"/>
    <property type="evidence" value="ECO:0007669"/>
    <property type="project" value="InterPro"/>
</dbReference>
<evidence type="ECO:0000256" key="5">
    <source>
        <dbReference type="PIRSR" id="PIRSR036894-1"/>
    </source>
</evidence>
<feature type="binding site" evidence="5">
    <location>
        <position position="177"/>
    </location>
    <ligand>
        <name>Zn(2+)</name>
        <dbReference type="ChEBI" id="CHEBI:29105"/>
    </ligand>
</feature>
<dbReference type="PANTHER" id="PTHR42742">
    <property type="entry name" value="TRANSCRIPTIONAL REPRESSOR MPRA"/>
    <property type="match status" value="1"/>
</dbReference>
<keyword evidence="9" id="KW-0413">Isomerase</keyword>
<sequence>MGVDYPLVLEPRYDERPWGGRRLATHLGKQLPGALRIGESWETTGVARVVNGPLAGTTLQELVERDPIGLLGERGRVASQPFGDFPLLAKFIDASETLSVQVHPDDEGAAPLGQRGKTEAWHILDATPEGFLITGFHQPVTPSQVRQALEREQLGDLLERLPVSAGDTVIVPAGTVHAIGAGVLLYEIQETSDLTFRLYDWGRRDQQGRPRQLHVEEALAALRPDRHARRTRPLELDTDRTILAACRYFLLERWSVQGSARRARPAGQTFHVLSCTQGEARVSGGSATAEVKVGQTVVLPARIDAVTIEGTATFLASCVPDLEHDVVAPLLARGYDAEAIAQLAGDTHDLHRFLGL</sequence>
<dbReference type="EMBL" id="DSID01000504">
    <property type="protein sequence ID" value="HEX70916.1"/>
    <property type="molecule type" value="Genomic_DNA"/>
</dbReference>
<feature type="domain" description="Mannose-6-phosphate isomerase cupin" evidence="8">
    <location>
        <begin position="244"/>
        <end position="318"/>
    </location>
</feature>
<dbReference type="CDD" id="cd07010">
    <property type="entry name" value="cupin_PMI_type_I_N_bac"/>
    <property type="match status" value="1"/>
</dbReference>
<dbReference type="PIRSF" id="PIRSF036894">
    <property type="entry name" value="PMI_Firm_short"/>
    <property type="match status" value="1"/>
</dbReference>
<comment type="caution">
    <text evidence="9">The sequence shown here is derived from an EMBL/GenBank/DDBJ whole genome shotgun (WGS) entry which is preliminary data.</text>
</comment>
<feature type="binding site" evidence="5">
    <location>
        <position position="103"/>
    </location>
    <ligand>
        <name>Zn(2+)</name>
        <dbReference type="ChEBI" id="CHEBI:29105"/>
    </ligand>
</feature>
<evidence type="ECO:0000256" key="4">
    <source>
        <dbReference type="ARBA" id="ARBA00030762"/>
    </source>
</evidence>